<keyword evidence="5 7" id="KW-1133">Transmembrane helix</keyword>
<evidence type="ECO:0000256" key="4">
    <source>
        <dbReference type="ARBA" id="ARBA00022692"/>
    </source>
</evidence>
<evidence type="ECO:0000313" key="10">
    <source>
        <dbReference type="Proteomes" id="UP000736583"/>
    </source>
</evidence>
<evidence type="ECO:0000256" key="6">
    <source>
        <dbReference type="ARBA" id="ARBA00023136"/>
    </source>
</evidence>
<keyword evidence="2 7" id="KW-0813">Transport</keyword>
<feature type="transmembrane region" description="Helical" evidence="7">
    <location>
        <begin position="221"/>
        <end position="243"/>
    </location>
</feature>
<keyword evidence="4 7" id="KW-0812">Transmembrane</keyword>
<feature type="transmembrane region" description="Helical" evidence="7">
    <location>
        <begin position="12"/>
        <end position="30"/>
    </location>
</feature>
<gene>
    <name evidence="9" type="ORF">KQI89_01155</name>
</gene>
<dbReference type="PANTHER" id="PTHR30151:SF0">
    <property type="entry name" value="ABC TRANSPORTER PERMEASE PROTEIN MJ0413-RELATED"/>
    <property type="match status" value="1"/>
</dbReference>
<feature type="domain" description="ABC transmembrane type-1" evidence="8">
    <location>
        <begin position="59"/>
        <end position="239"/>
    </location>
</feature>
<evidence type="ECO:0000256" key="1">
    <source>
        <dbReference type="ARBA" id="ARBA00004651"/>
    </source>
</evidence>
<dbReference type="Proteomes" id="UP000736583">
    <property type="component" value="Unassembled WGS sequence"/>
</dbReference>
<evidence type="ECO:0000256" key="5">
    <source>
        <dbReference type="ARBA" id="ARBA00022989"/>
    </source>
</evidence>
<reference evidence="9 10" key="1">
    <citation type="submission" date="2021-06" db="EMBL/GenBank/DDBJ databases">
        <authorList>
            <person name="Sun Q."/>
            <person name="Li D."/>
        </authorList>
    </citation>
    <scope>NUCLEOTIDE SEQUENCE [LARGE SCALE GENOMIC DNA]</scope>
    <source>
        <strain evidence="9 10">MSJ-4</strain>
    </source>
</reference>
<dbReference type="PROSITE" id="PS50928">
    <property type="entry name" value="ABC_TM1"/>
    <property type="match status" value="1"/>
</dbReference>
<accession>A0ABS6EVX4</accession>
<comment type="subcellular location">
    <subcellularLocation>
        <location evidence="1 7">Cell membrane</location>
        <topology evidence="1 7">Multi-pass membrane protein</topology>
    </subcellularLocation>
</comment>
<protein>
    <submittedName>
        <fullName evidence="9">ABC transporter permease subunit</fullName>
    </submittedName>
</protein>
<dbReference type="EMBL" id="JAHLQL010000001">
    <property type="protein sequence ID" value="MBU5590361.1"/>
    <property type="molecule type" value="Genomic_DNA"/>
</dbReference>
<evidence type="ECO:0000256" key="3">
    <source>
        <dbReference type="ARBA" id="ARBA00022475"/>
    </source>
</evidence>
<keyword evidence="6 7" id="KW-0472">Membrane</keyword>
<sequence length="251" mass="28432">MKDYTWENKKYIFLSIMLLFIIWGIGAKSINNETIIPSIGSTYEALIEIINNKNFINIIGFTLLRSFLSFLISILTALVLGLLAYEFRIIHNLFKPILSILKSVPTMAIVILALIWLDSEKAPVLIGFIVIFPILYDSIVSALISMDTKILNMAKLFKVKKITIIKNIYIPCIFGGIYKVMASVLGLNFKVVIAGEVLGQPKYSIGSSLQMEKLYLNTSGVFAWIIIVVVLTIIFETLIKFIYKSKARWKY</sequence>
<organism evidence="9 10">
    <name type="scientific">Clostridium simiarum</name>
    <dbReference type="NCBI Taxonomy" id="2841506"/>
    <lineage>
        <taxon>Bacteria</taxon>
        <taxon>Bacillati</taxon>
        <taxon>Bacillota</taxon>
        <taxon>Clostridia</taxon>
        <taxon>Eubacteriales</taxon>
        <taxon>Clostridiaceae</taxon>
        <taxon>Clostridium</taxon>
    </lineage>
</organism>
<evidence type="ECO:0000313" key="9">
    <source>
        <dbReference type="EMBL" id="MBU5590361.1"/>
    </source>
</evidence>
<evidence type="ECO:0000259" key="8">
    <source>
        <dbReference type="PROSITE" id="PS50928"/>
    </source>
</evidence>
<evidence type="ECO:0000256" key="7">
    <source>
        <dbReference type="RuleBase" id="RU363032"/>
    </source>
</evidence>
<feature type="transmembrane region" description="Helical" evidence="7">
    <location>
        <begin position="167"/>
        <end position="189"/>
    </location>
</feature>
<dbReference type="RefSeq" id="WP_216455575.1">
    <property type="nucleotide sequence ID" value="NZ_JAHLQL010000001.1"/>
</dbReference>
<dbReference type="InterPro" id="IPR000515">
    <property type="entry name" value="MetI-like"/>
</dbReference>
<comment type="similarity">
    <text evidence="7">Belongs to the binding-protein-dependent transport system permease family.</text>
</comment>
<feature type="transmembrane region" description="Helical" evidence="7">
    <location>
        <begin position="97"/>
        <end position="117"/>
    </location>
</feature>
<keyword evidence="10" id="KW-1185">Reference proteome</keyword>
<proteinExistence type="inferred from homology"/>
<name>A0ABS6EVX4_9CLOT</name>
<dbReference type="PANTHER" id="PTHR30151">
    <property type="entry name" value="ALKANE SULFONATE ABC TRANSPORTER-RELATED, MEMBRANE SUBUNIT"/>
    <property type="match status" value="1"/>
</dbReference>
<comment type="caution">
    <text evidence="9">The sequence shown here is derived from an EMBL/GenBank/DDBJ whole genome shotgun (WGS) entry which is preliminary data.</text>
</comment>
<dbReference type="Pfam" id="PF00528">
    <property type="entry name" value="BPD_transp_1"/>
    <property type="match status" value="1"/>
</dbReference>
<feature type="transmembrane region" description="Helical" evidence="7">
    <location>
        <begin position="67"/>
        <end position="85"/>
    </location>
</feature>
<keyword evidence="3" id="KW-1003">Cell membrane</keyword>
<evidence type="ECO:0000256" key="2">
    <source>
        <dbReference type="ARBA" id="ARBA00022448"/>
    </source>
</evidence>
<feature type="transmembrane region" description="Helical" evidence="7">
    <location>
        <begin position="123"/>
        <end position="146"/>
    </location>
</feature>